<proteinExistence type="predicted"/>
<organism evidence="1 2">
    <name type="scientific">Edaphobacter aggregans</name>
    <dbReference type="NCBI Taxonomy" id="570835"/>
    <lineage>
        <taxon>Bacteria</taxon>
        <taxon>Pseudomonadati</taxon>
        <taxon>Acidobacteriota</taxon>
        <taxon>Terriglobia</taxon>
        <taxon>Terriglobales</taxon>
        <taxon>Acidobacteriaceae</taxon>
        <taxon>Edaphobacter</taxon>
    </lineage>
</organism>
<dbReference type="AlphaFoldDB" id="A0A3R9QD68"/>
<keyword evidence="2" id="KW-1185">Reference proteome</keyword>
<dbReference type="EMBL" id="RSDW01000001">
    <property type="protein sequence ID" value="RSL18852.1"/>
    <property type="molecule type" value="Genomic_DNA"/>
</dbReference>
<evidence type="ECO:0000313" key="1">
    <source>
        <dbReference type="EMBL" id="RSL18852.1"/>
    </source>
</evidence>
<protein>
    <submittedName>
        <fullName evidence="1">Uncharacterized protein</fullName>
    </submittedName>
</protein>
<sequence>MPLYARSRPGTKPSFWRGYHNAQFKVASSCMRSVASGVVREASIQELIADFEKRKTPAAAHFVSIASR</sequence>
<reference evidence="1 2" key="1">
    <citation type="submission" date="2018-12" db="EMBL/GenBank/DDBJ databases">
        <title>Sequencing of bacterial isolates from soil warming experiment in Harvard Forest, Massachusetts, USA.</title>
        <authorList>
            <person name="Deangelis K."/>
        </authorList>
    </citation>
    <scope>NUCLEOTIDE SEQUENCE [LARGE SCALE GENOMIC DNA]</scope>
    <source>
        <strain evidence="1 2">EB153</strain>
    </source>
</reference>
<gene>
    <name evidence="1" type="ORF">EDE15_4457</name>
</gene>
<accession>A0A3R9QD68</accession>
<comment type="caution">
    <text evidence="1">The sequence shown here is derived from an EMBL/GenBank/DDBJ whole genome shotgun (WGS) entry which is preliminary data.</text>
</comment>
<evidence type="ECO:0000313" key="2">
    <source>
        <dbReference type="Proteomes" id="UP000269669"/>
    </source>
</evidence>
<dbReference type="Proteomes" id="UP000269669">
    <property type="component" value="Unassembled WGS sequence"/>
</dbReference>
<name>A0A3R9QD68_9BACT</name>